<dbReference type="AlphaFoldDB" id="A0A7S4M7N8"/>
<dbReference type="SUPFAM" id="SSF52540">
    <property type="entry name" value="P-loop containing nucleoside triphosphate hydrolases"/>
    <property type="match status" value="1"/>
</dbReference>
<dbReference type="PROSITE" id="PS51421">
    <property type="entry name" value="RAS"/>
    <property type="match status" value="1"/>
</dbReference>
<dbReference type="PANTHER" id="PTHR45704">
    <property type="entry name" value="RAS-LIKE FAMILY MEMBER 11"/>
    <property type="match status" value="1"/>
</dbReference>
<protein>
    <recommendedName>
        <fullName evidence="2">small monomeric GTPase</fullName>
        <ecNumber evidence="2">3.6.5.2</ecNumber>
    </recommendedName>
</protein>
<comment type="similarity">
    <text evidence="1">Belongs to the small GTPase superfamily. Ras family.</text>
</comment>
<sequence length="127" mass="14314">MMKDSTASHPTMGYNGCSVIMLYDITSRESFDWVASYFFDVSLLLSPPNFVLAGNKTDLEHLRVVPREEAEELALFFGCKFVEISCRDKGKGVEDMFSMLIRDTISEISKDKDPSAQKPSRGRCAQM</sequence>
<gene>
    <name evidence="5" type="ORF">VSP0166_LOCUS3446</name>
</gene>
<evidence type="ECO:0000256" key="2">
    <source>
        <dbReference type="ARBA" id="ARBA00011984"/>
    </source>
</evidence>
<evidence type="ECO:0000256" key="4">
    <source>
        <dbReference type="ARBA" id="ARBA00048098"/>
    </source>
</evidence>
<proteinExistence type="inferred from homology"/>
<dbReference type="PROSITE" id="PS51419">
    <property type="entry name" value="RAB"/>
    <property type="match status" value="1"/>
</dbReference>
<dbReference type="Gene3D" id="3.40.50.300">
    <property type="entry name" value="P-loop containing nucleotide triphosphate hydrolases"/>
    <property type="match status" value="1"/>
</dbReference>
<name>A0A7S4M7N8_9EUKA</name>
<evidence type="ECO:0000313" key="5">
    <source>
        <dbReference type="EMBL" id="CAE2206380.1"/>
    </source>
</evidence>
<evidence type="ECO:0000256" key="3">
    <source>
        <dbReference type="ARBA" id="ARBA00022801"/>
    </source>
</evidence>
<dbReference type="InterPro" id="IPR027417">
    <property type="entry name" value="P-loop_NTPase"/>
</dbReference>
<dbReference type="EC" id="3.6.5.2" evidence="2"/>
<comment type="catalytic activity">
    <reaction evidence="4">
        <text>GTP + H2O = GDP + phosphate + H(+)</text>
        <dbReference type="Rhea" id="RHEA:19669"/>
        <dbReference type="ChEBI" id="CHEBI:15377"/>
        <dbReference type="ChEBI" id="CHEBI:15378"/>
        <dbReference type="ChEBI" id="CHEBI:37565"/>
        <dbReference type="ChEBI" id="CHEBI:43474"/>
        <dbReference type="ChEBI" id="CHEBI:58189"/>
        <dbReference type="EC" id="3.6.5.2"/>
    </reaction>
</comment>
<dbReference type="SMART" id="SM00175">
    <property type="entry name" value="RAB"/>
    <property type="match status" value="1"/>
</dbReference>
<dbReference type="SMART" id="SM00173">
    <property type="entry name" value="RAS"/>
    <property type="match status" value="1"/>
</dbReference>
<dbReference type="Pfam" id="PF00071">
    <property type="entry name" value="Ras"/>
    <property type="match status" value="1"/>
</dbReference>
<accession>A0A7S4M7N8</accession>
<dbReference type="EMBL" id="HBKP01004770">
    <property type="protein sequence ID" value="CAE2206380.1"/>
    <property type="molecule type" value="Transcribed_RNA"/>
</dbReference>
<organism evidence="5">
    <name type="scientific">Vannella robusta</name>
    <dbReference type="NCBI Taxonomy" id="1487602"/>
    <lineage>
        <taxon>Eukaryota</taxon>
        <taxon>Amoebozoa</taxon>
        <taxon>Discosea</taxon>
        <taxon>Flabellinia</taxon>
        <taxon>Vannellidae</taxon>
        <taxon>Vannella</taxon>
    </lineage>
</organism>
<dbReference type="InterPro" id="IPR051065">
    <property type="entry name" value="Ras-related_GTPase"/>
</dbReference>
<dbReference type="GO" id="GO:0005525">
    <property type="term" value="F:GTP binding"/>
    <property type="evidence" value="ECO:0007669"/>
    <property type="project" value="InterPro"/>
</dbReference>
<keyword evidence="3" id="KW-0378">Hydrolase</keyword>
<evidence type="ECO:0000256" key="1">
    <source>
        <dbReference type="ARBA" id="ARBA00008344"/>
    </source>
</evidence>
<dbReference type="InterPro" id="IPR001806">
    <property type="entry name" value="Small_GTPase"/>
</dbReference>
<dbReference type="GO" id="GO:0003925">
    <property type="term" value="F:G protein activity"/>
    <property type="evidence" value="ECO:0007669"/>
    <property type="project" value="UniProtKB-EC"/>
</dbReference>
<reference evidence="5" key="1">
    <citation type="submission" date="2021-01" db="EMBL/GenBank/DDBJ databases">
        <authorList>
            <person name="Corre E."/>
            <person name="Pelletier E."/>
            <person name="Niang G."/>
            <person name="Scheremetjew M."/>
            <person name="Finn R."/>
            <person name="Kale V."/>
            <person name="Holt S."/>
            <person name="Cochrane G."/>
            <person name="Meng A."/>
            <person name="Brown T."/>
            <person name="Cohen L."/>
        </authorList>
    </citation>
    <scope>NUCLEOTIDE SEQUENCE</scope>
    <source>
        <strain evidence="5">DIVA3 518/3/11/1/6</strain>
    </source>
</reference>